<reference evidence="2" key="1">
    <citation type="submission" date="2017-08" db="EMBL/GenBank/DDBJ databases">
        <authorList>
            <person name="Huang Z."/>
        </authorList>
    </citation>
    <scope>NUCLEOTIDE SEQUENCE [LARGE SCALE GENOMIC DNA]</scope>
    <source>
        <strain evidence="2">SA5d-4</strain>
    </source>
</reference>
<dbReference type="Proteomes" id="UP000217083">
    <property type="component" value="Unassembled WGS sequence"/>
</dbReference>
<dbReference type="Pfam" id="PF14164">
    <property type="entry name" value="YqzH"/>
    <property type="match status" value="1"/>
</dbReference>
<proteinExistence type="predicted"/>
<evidence type="ECO:0008006" key="3">
    <source>
        <dbReference type="Google" id="ProtNLM"/>
    </source>
</evidence>
<gene>
    <name evidence="1" type="ORF">CIB95_03660</name>
</gene>
<name>A0A263BZI2_9BACI</name>
<evidence type="ECO:0000313" key="1">
    <source>
        <dbReference type="EMBL" id="OZM58677.1"/>
    </source>
</evidence>
<protein>
    <recommendedName>
        <fullName evidence="3">YqzH-like protein</fullName>
    </recommendedName>
</protein>
<evidence type="ECO:0000313" key="2">
    <source>
        <dbReference type="Proteomes" id="UP000217083"/>
    </source>
</evidence>
<organism evidence="1 2">
    <name type="scientific">Lottiidibacillus patelloidae</name>
    <dbReference type="NCBI Taxonomy" id="2670334"/>
    <lineage>
        <taxon>Bacteria</taxon>
        <taxon>Bacillati</taxon>
        <taxon>Bacillota</taxon>
        <taxon>Bacilli</taxon>
        <taxon>Bacillales</taxon>
        <taxon>Bacillaceae</taxon>
        <taxon>Lottiidibacillus</taxon>
    </lineage>
</organism>
<dbReference type="InterPro" id="IPR025546">
    <property type="entry name" value="YqzH"/>
</dbReference>
<reference evidence="1 2" key="2">
    <citation type="submission" date="2017-09" db="EMBL/GenBank/DDBJ databases">
        <title>Bacillus patelloidae sp. nov., isolated from the intestinal tract of a marine limpet.</title>
        <authorList>
            <person name="Liu R."/>
            <person name="Dong C."/>
            <person name="Shao Z."/>
        </authorList>
    </citation>
    <scope>NUCLEOTIDE SEQUENCE [LARGE SCALE GENOMIC DNA]</scope>
    <source>
        <strain evidence="1 2">SA5d-4</strain>
    </source>
</reference>
<accession>A0A263BZI2</accession>
<keyword evidence="2" id="KW-1185">Reference proteome</keyword>
<dbReference type="AlphaFoldDB" id="A0A263BZI2"/>
<comment type="caution">
    <text evidence="1">The sequence shown here is derived from an EMBL/GenBank/DDBJ whole genome shotgun (WGS) entry which is preliminary data.</text>
</comment>
<dbReference type="RefSeq" id="WP_094921941.1">
    <property type="nucleotide sequence ID" value="NZ_NPIA01000001.1"/>
</dbReference>
<dbReference type="EMBL" id="NPIA01000001">
    <property type="protein sequence ID" value="OZM58677.1"/>
    <property type="molecule type" value="Genomic_DNA"/>
</dbReference>
<sequence length="65" mass="7932">MNEKFLYKKVQQCFLNYNHDLDVMPFPKKDYEIIAQQINDYVNEHKKADLHVIIHDVVYEYLSKN</sequence>